<dbReference type="SMART" id="SM00356">
    <property type="entry name" value="ZnF_C3H1"/>
    <property type="match status" value="5"/>
</dbReference>
<dbReference type="InterPro" id="IPR036855">
    <property type="entry name" value="Znf_CCCH_sf"/>
</dbReference>
<dbReference type="GO" id="GO:0003729">
    <property type="term" value="F:mRNA binding"/>
    <property type="evidence" value="ECO:0007669"/>
    <property type="project" value="UniProtKB-ARBA"/>
</dbReference>
<sequence length="459" mass="49736">MPDNRQVQSNGGVSNSSNPSIDNVEETIRRLKISTNDDNQDSGAVANSCPYPDRPGEPDCIYYLRTGLCGYGTNCRFNHPATSGQGVQYRGELPERVGQPDCGNLLQIRGLNCNIKSNMYYLKTGTCKYGPTCKYHHPRDRHGAGPVPLNVLGLPMRQEERPCPFYMRTGLCKFGVECKFHHPQPVTAGTMLPIPGPAAYGSSGSPIVASSGLHYVGGVSALSLPRAPYISGTHVQGPQTYMPYIVSPSQGIAPTHVWNTYLGCMSPGPSTSFVGSDLVYNSKNQGESGSSGLLNPIAYLPERPDQPECRHFMSTGSCKYGSECKYNHPRERIPQLATNSLGPLGLPLRPGQAVCSYYSLNGHCKYGPTCKFDHPLAGFPYNYGSLSYSTVSVFDPSYYPYQRNSTTVLSSEASPSKSKAASNKNQNTDTETLENPSEKAGSPSHPLPASSEPRHNESD</sequence>
<keyword evidence="4" id="KW-0238">DNA-binding</keyword>
<dbReference type="Pfam" id="PF00642">
    <property type="entry name" value="zf-CCCH"/>
    <property type="match status" value="5"/>
</dbReference>
<feature type="zinc finger region" description="C3H1-type" evidence="5">
    <location>
        <begin position="120"/>
        <end position="140"/>
    </location>
</feature>
<dbReference type="PROSITE" id="PS50103">
    <property type="entry name" value="ZF_C3H1"/>
    <property type="match status" value="5"/>
</dbReference>
<evidence type="ECO:0000256" key="6">
    <source>
        <dbReference type="SAM" id="MobiDB-lite"/>
    </source>
</evidence>
<dbReference type="Gene3D" id="4.10.1000.10">
    <property type="entry name" value="Zinc finger, CCCH-type"/>
    <property type="match status" value="2"/>
</dbReference>
<dbReference type="EMBL" id="JACBKZ010000005">
    <property type="protein sequence ID" value="KAF5949958.1"/>
    <property type="molecule type" value="Genomic_DNA"/>
</dbReference>
<keyword evidence="1 5" id="KW-0479">Metal-binding</keyword>
<feature type="compositionally biased region" description="Low complexity" evidence="6">
    <location>
        <begin position="410"/>
        <end position="427"/>
    </location>
</feature>
<feature type="domain" description="C3H1-type" evidence="7">
    <location>
        <begin position="349"/>
        <end position="377"/>
    </location>
</feature>
<evidence type="ECO:0000256" key="3">
    <source>
        <dbReference type="ARBA" id="ARBA00022833"/>
    </source>
</evidence>
<evidence type="ECO:0000256" key="4">
    <source>
        <dbReference type="ARBA" id="ARBA00023125"/>
    </source>
</evidence>
<feature type="zinc finger region" description="C3H1-type" evidence="5">
    <location>
        <begin position="54"/>
        <end position="82"/>
    </location>
</feature>
<dbReference type="GO" id="GO:0008270">
    <property type="term" value="F:zinc ion binding"/>
    <property type="evidence" value="ECO:0007669"/>
    <property type="project" value="UniProtKB-KW"/>
</dbReference>
<feature type="zinc finger region" description="C3H1-type" evidence="5">
    <location>
        <begin position="157"/>
        <end position="185"/>
    </location>
</feature>
<feature type="domain" description="C3H1-type" evidence="7">
    <location>
        <begin position="303"/>
        <end position="331"/>
    </location>
</feature>
<evidence type="ECO:0000256" key="2">
    <source>
        <dbReference type="ARBA" id="ARBA00022771"/>
    </source>
</evidence>
<feature type="zinc finger region" description="C3H1-type" evidence="5">
    <location>
        <begin position="349"/>
        <end position="377"/>
    </location>
</feature>
<evidence type="ECO:0000256" key="1">
    <source>
        <dbReference type="ARBA" id="ARBA00022723"/>
    </source>
</evidence>
<feature type="zinc finger region" description="C3H1-type" evidence="5">
    <location>
        <begin position="303"/>
        <end position="331"/>
    </location>
</feature>
<dbReference type="PANTHER" id="PTHR12506">
    <property type="entry name" value="PROTEIN PHOSPHATASE RELATED"/>
    <property type="match status" value="1"/>
</dbReference>
<reference evidence="9" key="1">
    <citation type="journal article" date="2020" name="Nat. Commun.">
        <title>Genome assembly of wild tea tree DASZ reveals pedigree and selection history of tea varieties.</title>
        <authorList>
            <person name="Zhang W."/>
            <person name="Zhang Y."/>
            <person name="Qiu H."/>
            <person name="Guo Y."/>
            <person name="Wan H."/>
            <person name="Zhang X."/>
            <person name="Scossa F."/>
            <person name="Alseekh S."/>
            <person name="Zhang Q."/>
            <person name="Wang P."/>
            <person name="Xu L."/>
            <person name="Schmidt M.H."/>
            <person name="Jia X."/>
            <person name="Li D."/>
            <person name="Zhu A."/>
            <person name="Guo F."/>
            <person name="Chen W."/>
            <person name="Ni D."/>
            <person name="Usadel B."/>
            <person name="Fernie A.R."/>
            <person name="Wen W."/>
        </authorList>
    </citation>
    <scope>NUCLEOTIDE SEQUENCE [LARGE SCALE GENOMIC DNA]</scope>
    <source>
        <strain evidence="9">cv. G240</strain>
    </source>
</reference>
<keyword evidence="3 5" id="KW-0862">Zinc</keyword>
<feature type="domain" description="C3H1-type" evidence="7">
    <location>
        <begin position="157"/>
        <end position="185"/>
    </location>
</feature>
<dbReference type="SUPFAM" id="SSF90229">
    <property type="entry name" value="CCCH zinc finger"/>
    <property type="match status" value="4"/>
</dbReference>
<evidence type="ECO:0000256" key="5">
    <source>
        <dbReference type="PROSITE-ProRule" id="PRU00723"/>
    </source>
</evidence>
<accession>A0A7J7HDJ9</accession>
<dbReference type="InterPro" id="IPR000571">
    <property type="entry name" value="Znf_CCCH"/>
</dbReference>
<feature type="region of interest" description="Disordered" evidence="6">
    <location>
        <begin position="1"/>
        <end position="25"/>
    </location>
</feature>
<evidence type="ECO:0000313" key="8">
    <source>
        <dbReference type="EMBL" id="KAF5949958.1"/>
    </source>
</evidence>
<feature type="domain" description="C3H1-type" evidence="7">
    <location>
        <begin position="54"/>
        <end position="82"/>
    </location>
</feature>
<dbReference type="AlphaFoldDB" id="A0A7J7HDJ9"/>
<dbReference type="GO" id="GO:0003677">
    <property type="term" value="F:DNA binding"/>
    <property type="evidence" value="ECO:0007669"/>
    <property type="project" value="UniProtKB-KW"/>
</dbReference>
<keyword evidence="2 5" id="KW-0863">Zinc-finger</keyword>
<proteinExistence type="predicted"/>
<evidence type="ECO:0000259" key="7">
    <source>
        <dbReference type="PROSITE" id="PS50103"/>
    </source>
</evidence>
<keyword evidence="9" id="KW-1185">Reference proteome</keyword>
<dbReference type="Proteomes" id="UP000593564">
    <property type="component" value="Unassembled WGS sequence"/>
</dbReference>
<gene>
    <name evidence="8" type="ORF">HYC85_011951</name>
</gene>
<feature type="region of interest" description="Disordered" evidence="6">
    <location>
        <begin position="408"/>
        <end position="459"/>
    </location>
</feature>
<dbReference type="Gene3D" id="2.30.30.1190">
    <property type="match status" value="1"/>
</dbReference>
<protein>
    <recommendedName>
        <fullName evidence="7">C3H1-type domain-containing protein</fullName>
    </recommendedName>
</protein>
<organism evidence="8 9">
    <name type="scientific">Camellia sinensis</name>
    <name type="common">Tea plant</name>
    <name type="synonym">Thea sinensis</name>
    <dbReference type="NCBI Taxonomy" id="4442"/>
    <lineage>
        <taxon>Eukaryota</taxon>
        <taxon>Viridiplantae</taxon>
        <taxon>Streptophyta</taxon>
        <taxon>Embryophyta</taxon>
        <taxon>Tracheophyta</taxon>
        <taxon>Spermatophyta</taxon>
        <taxon>Magnoliopsida</taxon>
        <taxon>eudicotyledons</taxon>
        <taxon>Gunneridae</taxon>
        <taxon>Pentapetalae</taxon>
        <taxon>asterids</taxon>
        <taxon>Ericales</taxon>
        <taxon>Theaceae</taxon>
        <taxon>Camellia</taxon>
    </lineage>
</organism>
<comment type="caution">
    <text evidence="8">The sequence shown here is derived from an EMBL/GenBank/DDBJ whole genome shotgun (WGS) entry which is preliminary data.</text>
</comment>
<dbReference type="InterPro" id="IPR050974">
    <property type="entry name" value="Plant_ZF_CCCH"/>
</dbReference>
<feature type="domain" description="C3H1-type" evidence="7">
    <location>
        <begin position="120"/>
        <end position="140"/>
    </location>
</feature>
<dbReference type="PANTHER" id="PTHR12506:SF50">
    <property type="entry name" value="ZINC FINGER CCCH DOMAIN-CONTAINING PROTEIN 26"/>
    <property type="match status" value="1"/>
</dbReference>
<evidence type="ECO:0000313" key="9">
    <source>
        <dbReference type="Proteomes" id="UP000593564"/>
    </source>
</evidence>
<reference evidence="8 9" key="2">
    <citation type="submission" date="2020-07" db="EMBL/GenBank/DDBJ databases">
        <title>Genome assembly of wild tea tree DASZ reveals pedigree and selection history of tea varieties.</title>
        <authorList>
            <person name="Zhang W."/>
        </authorList>
    </citation>
    <scope>NUCLEOTIDE SEQUENCE [LARGE SCALE GENOMIC DNA]</scope>
    <source>
        <strain evidence="9">cv. G240</strain>
        <tissue evidence="8">Leaf</tissue>
    </source>
</reference>
<name>A0A7J7HDJ9_CAMSI</name>
<feature type="compositionally biased region" description="Low complexity" evidence="6">
    <location>
        <begin position="1"/>
        <end position="18"/>
    </location>
</feature>